<dbReference type="PANTHER" id="PTHR46553:SF3">
    <property type="entry name" value="ADENINE NUCLEOTIDE ALPHA HYDROLASES-LIKE SUPERFAMILY PROTEIN"/>
    <property type="match status" value="1"/>
</dbReference>
<evidence type="ECO:0000313" key="2">
    <source>
        <dbReference type="EMBL" id="CAD8764573.1"/>
    </source>
</evidence>
<dbReference type="Pfam" id="PF00582">
    <property type="entry name" value="Usp"/>
    <property type="match status" value="1"/>
</dbReference>
<dbReference type="InterPro" id="IPR014729">
    <property type="entry name" value="Rossmann-like_a/b/a_fold"/>
</dbReference>
<dbReference type="AlphaFoldDB" id="A0A7S0UJK6"/>
<protein>
    <recommendedName>
        <fullName evidence="1">UspA domain-containing protein</fullName>
    </recommendedName>
</protein>
<accession>A0A7S0UJK6</accession>
<dbReference type="SUPFAM" id="SSF52402">
    <property type="entry name" value="Adenine nucleotide alpha hydrolases-like"/>
    <property type="match status" value="2"/>
</dbReference>
<dbReference type="InterPro" id="IPR006016">
    <property type="entry name" value="UspA"/>
</dbReference>
<organism evidence="2">
    <name type="scientific">Polytomella parva</name>
    <dbReference type="NCBI Taxonomy" id="51329"/>
    <lineage>
        <taxon>Eukaryota</taxon>
        <taxon>Viridiplantae</taxon>
        <taxon>Chlorophyta</taxon>
        <taxon>core chlorophytes</taxon>
        <taxon>Chlorophyceae</taxon>
        <taxon>CS clade</taxon>
        <taxon>Chlamydomonadales</taxon>
        <taxon>Chlamydomonadaceae</taxon>
        <taxon>Polytomella</taxon>
    </lineage>
</organism>
<dbReference type="Gene3D" id="3.40.50.620">
    <property type="entry name" value="HUPs"/>
    <property type="match status" value="2"/>
</dbReference>
<name>A0A7S0UJK6_9CHLO</name>
<dbReference type="PANTHER" id="PTHR46553">
    <property type="entry name" value="ADENINE NUCLEOTIDE ALPHA HYDROLASES-LIKE SUPERFAMILY PROTEIN"/>
    <property type="match status" value="1"/>
</dbReference>
<evidence type="ECO:0000259" key="1">
    <source>
        <dbReference type="Pfam" id="PF00582"/>
    </source>
</evidence>
<gene>
    <name evidence="2" type="ORF">PPAR00522_LOCUS957</name>
</gene>
<reference evidence="2" key="1">
    <citation type="submission" date="2021-01" db="EMBL/GenBank/DDBJ databases">
        <authorList>
            <person name="Corre E."/>
            <person name="Pelletier E."/>
            <person name="Niang G."/>
            <person name="Scheremetjew M."/>
            <person name="Finn R."/>
            <person name="Kale V."/>
            <person name="Holt S."/>
            <person name="Cochrane G."/>
            <person name="Meng A."/>
            <person name="Brown T."/>
            <person name="Cohen L."/>
        </authorList>
    </citation>
    <scope>NUCLEOTIDE SEQUENCE</scope>
    <source>
        <strain evidence="2">SAG 63-3</strain>
    </source>
</reference>
<dbReference type="EMBL" id="HBFM01001695">
    <property type="protein sequence ID" value="CAD8764573.1"/>
    <property type="molecule type" value="Transcribed_RNA"/>
</dbReference>
<proteinExistence type="predicted"/>
<feature type="domain" description="UspA" evidence="1">
    <location>
        <begin position="15"/>
        <end position="122"/>
    </location>
</feature>
<sequence length="305" mass="33316">MSARAVAVASGFYTHKRGDFLKIFHVSDNSKGYLKKHLQPTHLRNYYVDLAACNRASNIEWVCREKEESRSTCECVTRMADKHAVDALVVGSFGRKGEKLDVLGTVSDFSLRTSHSSVVIVRSTGPVWDRRRGCRFLFATDGSHASAVAFVVLIKYFYKPNDSITVLKVTNTITPEEQLSMKQFSDYMSTHGIPAYFGRTMLREISVNALTVPEVILDAIHDLSIDVVVLGVSGYGKKKLGSVSEEISVRASCTSIVIKDSREVNNSRYRTAGVSTLAAEINGFKGAAKSGSEATSLGNGDGKGK</sequence>